<dbReference type="Proteomes" id="UP000614287">
    <property type="component" value="Unassembled WGS sequence"/>
</dbReference>
<name>A0A8J3CKC0_9BURK</name>
<evidence type="ECO:0008006" key="4">
    <source>
        <dbReference type="Google" id="ProtNLM"/>
    </source>
</evidence>
<dbReference type="RefSeq" id="WP_189491624.1">
    <property type="nucleotide sequence ID" value="NZ_BMZG01000003.1"/>
</dbReference>
<evidence type="ECO:0000313" key="2">
    <source>
        <dbReference type="EMBL" id="GHA68686.1"/>
    </source>
</evidence>
<dbReference type="EMBL" id="BMZG01000003">
    <property type="protein sequence ID" value="GHA68686.1"/>
    <property type="molecule type" value="Genomic_DNA"/>
</dbReference>
<feature type="region of interest" description="Disordered" evidence="1">
    <location>
        <begin position="16"/>
        <end position="49"/>
    </location>
</feature>
<comment type="caution">
    <text evidence="2">The sequence shown here is derived from an EMBL/GenBank/DDBJ whole genome shotgun (WGS) entry which is preliminary data.</text>
</comment>
<gene>
    <name evidence="2" type="ORF">GCM10009007_06810</name>
</gene>
<accession>A0A8J3CKC0</accession>
<dbReference type="AlphaFoldDB" id="A0A8J3CKC0"/>
<proteinExistence type="predicted"/>
<protein>
    <recommendedName>
        <fullName evidence="4">Histone H1</fullName>
    </recommendedName>
</protein>
<organism evidence="2 3">
    <name type="scientific">Formosimonas limnophila</name>
    <dbReference type="NCBI Taxonomy" id="1384487"/>
    <lineage>
        <taxon>Bacteria</taxon>
        <taxon>Pseudomonadati</taxon>
        <taxon>Pseudomonadota</taxon>
        <taxon>Betaproteobacteria</taxon>
        <taxon>Burkholderiales</taxon>
        <taxon>Burkholderiaceae</taxon>
        <taxon>Formosimonas</taxon>
    </lineage>
</organism>
<reference evidence="2" key="2">
    <citation type="submission" date="2020-09" db="EMBL/GenBank/DDBJ databases">
        <authorList>
            <person name="Sun Q."/>
            <person name="Kim S."/>
        </authorList>
    </citation>
    <scope>NUCLEOTIDE SEQUENCE</scope>
    <source>
        <strain evidence="2">KCTC 32501</strain>
    </source>
</reference>
<keyword evidence="3" id="KW-1185">Reference proteome</keyword>
<evidence type="ECO:0000256" key="1">
    <source>
        <dbReference type="SAM" id="MobiDB-lite"/>
    </source>
</evidence>
<evidence type="ECO:0000313" key="3">
    <source>
        <dbReference type="Proteomes" id="UP000614287"/>
    </source>
</evidence>
<reference evidence="2" key="1">
    <citation type="journal article" date="2014" name="Int. J. Syst. Evol. Microbiol.">
        <title>Complete genome sequence of Corynebacterium casei LMG S-19264T (=DSM 44701T), isolated from a smear-ripened cheese.</title>
        <authorList>
            <consortium name="US DOE Joint Genome Institute (JGI-PGF)"/>
            <person name="Walter F."/>
            <person name="Albersmeier A."/>
            <person name="Kalinowski J."/>
            <person name="Ruckert C."/>
        </authorList>
    </citation>
    <scope>NUCLEOTIDE SEQUENCE</scope>
    <source>
        <strain evidence="2">KCTC 32501</strain>
    </source>
</reference>
<sequence>MKKKLDLNQLAKSIVEQATGDEEIKNPPLKTPRGQSGGQARANSLTKEEKADIARLAALSRWKKTD</sequence>